<evidence type="ECO:0000256" key="1">
    <source>
        <dbReference type="SAM" id="MobiDB-lite"/>
    </source>
</evidence>
<evidence type="ECO:0000313" key="3">
    <source>
        <dbReference type="Proteomes" id="UP000230002"/>
    </source>
</evidence>
<dbReference type="Proteomes" id="UP000230002">
    <property type="component" value="Unassembled WGS sequence"/>
</dbReference>
<dbReference type="OrthoDB" id="1711136at2759"/>
<dbReference type="AlphaFoldDB" id="A0A2G8RPX1"/>
<sequence length="75" mass="7585">MSQNAVVVDMSTPAPAPAAAPAAATATTSSKSDTLFGPNIGVLGGGPEWTESQEKSSDVLTPEIVKGWIAKSKEV</sequence>
<proteinExistence type="predicted"/>
<keyword evidence="3" id="KW-1185">Reference proteome</keyword>
<organism evidence="2 3">
    <name type="scientific">Ganoderma sinense ZZ0214-1</name>
    <dbReference type="NCBI Taxonomy" id="1077348"/>
    <lineage>
        <taxon>Eukaryota</taxon>
        <taxon>Fungi</taxon>
        <taxon>Dikarya</taxon>
        <taxon>Basidiomycota</taxon>
        <taxon>Agaricomycotina</taxon>
        <taxon>Agaricomycetes</taxon>
        <taxon>Polyporales</taxon>
        <taxon>Polyporaceae</taxon>
        <taxon>Ganoderma</taxon>
    </lineage>
</organism>
<dbReference type="STRING" id="1077348.A0A2G8RPX1"/>
<reference evidence="2 3" key="1">
    <citation type="journal article" date="2015" name="Sci. Rep.">
        <title>Chromosome-level genome map provides insights into diverse defense mechanisms in the medicinal fungus Ganoderma sinense.</title>
        <authorList>
            <person name="Zhu Y."/>
            <person name="Xu J."/>
            <person name="Sun C."/>
            <person name="Zhou S."/>
            <person name="Xu H."/>
            <person name="Nelson D.R."/>
            <person name="Qian J."/>
            <person name="Song J."/>
            <person name="Luo H."/>
            <person name="Xiang L."/>
            <person name="Li Y."/>
            <person name="Xu Z."/>
            <person name="Ji A."/>
            <person name="Wang L."/>
            <person name="Lu S."/>
            <person name="Hayward A."/>
            <person name="Sun W."/>
            <person name="Li X."/>
            <person name="Schwartz D.C."/>
            <person name="Wang Y."/>
            <person name="Chen S."/>
        </authorList>
    </citation>
    <scope>NUCLEOTIDE SEQUENCE [LARGE SCALE GENOMIC DNA]</scope>
    <source>
        <strain evidence="2 3">ZZ0214-1</strain>
    </source>
</reference>
<name>A0A2G8RPX1_9APHY</name>
<accession>A0A2G8RPX1</accession>
<dbReference type="EMBL" id="AYKW01000068">
    <property type="protein sequence ID" value="PIL23552.1"/>
    <property type="molecule type" value="Genomic_DNA"/>
</dbReference>
<evidence type="ECO:0000313" key="2">
    <source>
        <dbReference type="EMBL" id="PIL23552.1"/>
    </source>
</evidence>
<feature type="region of interest" description="Disordered" evidence="1">
    <location>
        <begin position="1"/>
        <end position="20"/>
    </location>
</feature>
<protein>
    <submittedName>
        <fullName evidence="2">Uncharacterized protein</fullName>
    </submittedName>
</protein>
<gene>
    <name evidence="2" type="ORF">GSI_14865</name>
</gene>
<comment type="caution">
    <text evidence="2">The sequence shown here is derived from an EMBL/GenBank/DDBJ whole genome shotgun (WGS) entry which is preliminary data.</text>
</comment>